<comment type="caution">
    <text evidence="1">The sequence shown here is derived from an EMBL/GenBank/DDBJ whole genome shotgun (WGS) entry which is preliminary data.</text>
</comment>
<dbReference type="Proteomes" id="UP000642014">
    <property type="component" value="Unassembled WGS sequence"/>
</dbReference>
<dbReference type="EMBL" id="BMSJ01000016">
    <property type="protein sequence ID" value="GGR50083.1"/>
    <property type="molecule type" value="Genomic_DNA"/>
</dbReference>
<sequence>MTEPVAATRLSFGPVAAFARSGAAVMKPAVTAMAATAVVPASSGRRSRSVRVVVIVPSFSTLWENRSGGTG</sequence>
<organism evidence="1 2">
    <name type="scientific">Streptomyces cinereoruber</name>
    <dbReference type="NCBI Taxonomy" id="67260"/>
    <lineage>
        <taxon>Bacteria</taxon>
        <taxon>Bacillati</taxon>
        <taxon>Actinomycetota</taxon>
        <taxon>Actinomycetes</taxon>
        <taxon>Kitasatosporales</taxon>
        <taxon>Streptomycetaceae</taxon>
        <taxon>Streptomyces</taxon>
    </lineage>
</organism>
<name>A0AAV4KR34_9ACTN</name>
<protein>
    <submittedName>
        <fullName evidence="1">Uncharacterized protein</fullName>
    </submittedName>
</protein>
<reference evidence="1 2" key="1">
    <citation type="journal article" date="2014" name="Int. J. Syst. Evol. Microbiol.">
        <title>Complete genome sequence of Corynebacterium casei LMG S-19264T (=DSM 44701T), isolated from a smear-ripened cheese.</title>
        <authorList>
            <consortium name="US DOE Joint Genome Institute (JGI-PGF)"/>
            <person name="Walter F."/>
            <person name="Albersmeier A."/>
            <person name="Kalinowski J."/>
            <person name="Ruckert C."/>
        </authorList>
    </citation>
    <scope>NUCLEOTIDE SEQUENCE [LARGE SCALE GENOMIC DNA]</scope>
    <source>
        <strain evidence="1 2">JCM 4205</strain>
    </source>
</reference>
<proteinExistence type="predicted"/>
<accession>A0AAV4KR34</accession>
<evidence type="ECO:0000313" key="2">
    <source>
        <dbReference type="Proteomes" id="UP000642014"/>
    </source>
</evidence>
<evidence type="ECO:0000313" key="1">
    <source>
        <dbReference type="EMBL" id="GGR50083.1"/>
    </source>
</evidence>
<dbReference type="AlphaFoldDB" id="A0AAV4KR34"/>
<gene>
    <name evidence="1" type="ORF">GCM10010497_61890</name>
</gene>